<organism evidence="4 5">
    <name type="scientific">Bacillus cereus</name>
    <dbReference type="NCBI Taxonomy" id="1396"/>
    <lineage>
        <taxon>Bacteria</taxon>
        <taxon>Bacillati</taxon>
        <taxon>Bacillota</taxon>
        <taxon>Bacilli</taxon>
        <taxon>Bacillales</taxon>
        <taxon>Bacillaceae</taxon>
        <taxon>Bacillus</taxon>
        <taxon>Bacillus cereus group</taxon>
    </lineage>
</organism>
<comment type="caution">
    <text evidence="4">The sequence shown here is derived from an EMBL/GenBank/DDBJ whole genome shotgun (WGS) entry which is preliminary data.</text>
</comment>
<accession>A0A2B2GFF0</accession>
<reference evidence="4 5" key="1">
    <citation type="submission" date="2017-09" db="EMBL/GenBank/DDBJ databases">
        <title>Large-scale bioinformatics analysis of Bacillus genomes uncovers conserved roles of natural products in bacterial physiology.</title>
        <authorList>
            <consortium name="Agbiome Team Llc"/>
            <person name="Bleich R.M."/>
            <person name="Grubbs K.J."/>
            <person name="Santa Maria K.C."/>
            <person name="Allen S.E."/>
            <person name="Farag S."/>
            <person name="Shank E.A."/>
            <person name="Bowers A."/>
        </authorList>
    </citation>
    <scope>NUCLEOTIDE SEQUENCE [LARGE SCALE GENOMIC DNA]</scope>
    <source>
        <strain evidence="4 5">AFS041432</strain>
    </source>
</reference>
<proteinExistence type="predicted"/>
<feature type="compositionally biased region" description="Basic and acidic residues" evidence="2">
    <location>
        <begin position="201"/>
        <end position="213"/>
    </location>
</feature>
<keyword evidence="1" id="KW-0175">Coiled coil</keyword>
<dbReference type="EMBL" id="NULO01000139">
    <property type="protein sequence ID" value="PGS91879.1"/>
    <property type="molecule type" value="Genomic_DNA"/>
</dbReference>
<evidence type="ECO:0000256" key="1">
    <source>
        <dbReference type="SAM" id="Coils"/>
    </source>
</evidence>
<feature type="region of interest" description="Disordered" evidence="2">
    <location>
        <begin position="189"/>
        <end position="213"/>
    </location>
</feature>
<keyword evidence="3" id="KW-0812">Transmembrane</keyword>
<feature type="transmembrane region" description="Helical" evidence="3">
    <location>
        <begin position="16"/>
        <end position="36"/>
    </location>
</feature>
<evidence type="ECO:0000256" key="2">
    <source>
        <dbReference type="SAM" id="MobiDB-lite"/>
    </source>
</evidence>
<evidence type="ECO:0000313" key="5">
    <source>
        <dbReference type="Proteomes" id="UP000225872"/>
    </source>
</evidence>
<evidence type="ECO:0000256" key="3">
    <source>
        <dbReference type="SAM" id="Phobius"/>
    </source>
</evidence>
<dbReference type="AlphaFoldDB" id="A0A2B2GFF0"/>
<protein>
    <submittedName>
        <fullName evidence="4">Uncharacterized protein</fullName>
    </submittedName>
</protein>
<name>A0A2B2GFF0_BACCE</name>
<feature type="coiled-coil region" evidence="1">
    <location>
        <begin position="33"/>
        <end position="86"/>
    </location>
</feature>
<evidence type="ECO:0000313" key="4">
    <source>
        <dbReference type="EMBL" id="PGS91879.1"/>
    </source>
</evidence>
<sequence>MVNLEKKETKERKRSFFPLIIAGSILIGGVISYKIANNKIEARHDQIKQAEKLTVAYEENAKKEAAKKAAAKKAATNEKAKEAEKKAADAIKPAHFNLSNARGLYGDRGLLHIGSFNALNIGDDPEKVARTLDRNAEYARRTKVIDNGKEIDVIEYSYSTSFASVGAYYLEEGDKLRLHSADHISSDTRTKKMTFTTLKSDGSRETSEKEARS</sequence>
<dbReference type="Proteomes" id="UP000225872">
    <property type="component" value="Unassembled WGS sequence"/>
</dbReference>
<keyword evidence="3" id="KW-1133">Transmembrane helix</keyword>
<keyword evidence="3" id="KW-0472">Membrane</keyword>
<dbReference type="RefSeq" id="WP_098402130.1">
    <property type="nucleotide sequence ID" value="NZ_NULO01000139.1"/>
</dbReference>
<gene>
    <name evidence="4" type="ORF">COD09_27170</name>
</gene>